<dbReference type="AlphaFoldDB" id="A0A9P4HVS2"/>
<organism evidence="2 3">
    <name type="scientific">Saccharata proteae CBS 121410</name>
    <dbReference type="NCBI Taxonomy" id="1314787"/>
    <lineage>
        <taxon>Eukaryota</taxon>
        <taxon>Fungi</taxon>
        <taxon>Dikarya</taxon>
        <taxon>Ascomycota</taxon>
        <taxon>Pezizomycotina</taxon>
        <taxon>Dothideomycetes</taxon>
        <taxon>Dothideomycetes incertae sedis</taxon>
        <taxon>Botryosphaeriales</taxon>
        <taxon>Saccharataceae</taxon>
        <taxon>Saccharata</taxon>
    </lineage>
</organism>
<feature type="compositionally biased region" description="Basic and acidic residues" evidence="1">
    <location>
        <begin position="449"/>
        <end position="463"/>
    </location>
</feature>
<gene>
    <name evidence="2" type="ORF">K490DRAFT_56756</name>
</gene>
<sequence>MFVHADHIEPSESGLSHQRHLSTDIAERSGLGVFGEYQSVHELAKVDCEALDMGQVAPGKTYSGVASNSHQHEINTDDASNDADSLQLEHALSTSLDNARHSPRSTVLGHEDSLDGFLCPDYSYCEALAMVEELCADAVLATIIPGEEIVGAKQRATFRLKSTRRRHKKAGVLGSGDQRELREMLGIGQSGHGTIDASSSSITRNGTAAEPVTDNFSNSVEASKLAGHATVQKPEDTITQVETTHQAGLPTAGSIGFINNVRKIERQDTDNIPDTAERGMLIQGAKLALSKSKVANVTSTNASPTTAIDMPPAAHELLSDLIEAPLCSEYDYSKAVDMSEALCVLPTPVTIISKDPTIGAGPIQRSRLKVRRRRHRRVESGESFGCEKKRMWTIAEDNEDVDASGVPDNDEVQADSLVDEQDVTPVGARFILEPESRKDIGAVSGDEVDASKDTEMLGKDDQAARASGAPSIREPQDDSCESIDPFEVVAVPLVAGPAVGLMPKSVETSHRPLSSAAETMRIAESNADMATSGTETVEEIQVAAPGRKDSNKLLEAARSPGSTETQNMARDAELLEDKQGHAKHGSLSAASR</sequence>
<evidence type="ECO:0000313" key="2">
    <source>
        <dbReference type="EMBL" id="KAF2087663.1"/>
    </source>
</evidence>
<feature type="compositionally biased region" description="Polar residues" evidence="1">
    <location>
        <begin position="196"/>
        <end position="206"/>
    </location>
</feature>
<dbReference type="Proteomes" id="UP000799776">
    <property type="component" value="Unassembled WGS sequence"/>
</dbReference>
<proteinExistence type="predicted"/>
<feature type="region of interest" description="Disordered" evidence="1">
    <location>
        <begin position="62"/>
        <end position="83"/>
    </location>
</feature>
<keyword evidence="3" id="KW-1185">Reference proteome</keyword>
<reference evidence="2" key="1">
    <citation type="journal article" date="2020" name="Stud. Mycol.">
        <title>101 Dothideomycetes genomes: a test case for predicting lifestyles and emergence of pathogens.</title>
        <authorList>
            <person name="Haridas S."/>
            <person name="Albert R."/>
            <person name="Binder M."/>
            <person name="Bloem J."/>
            <person name="Labutti K."/>
            <person name="Salamov A."/>
            <person name="Andreopoulos B."/>
            <person name="Baker S."/>
            <person name="Barry K."/>
            <person name="Bills G."/>
            <person name="Bluhm B."/>
            <person name="Cannon C."/>
            <person name="Castanera R."/>
            <person name="Culley D."/>
            <person name="Daum C."/>
            <person name="Ezra D."/>
            <person name="Gonzalez J."/>
            <person name="Henrissat B."/>
            <person name="Kuo A."/>
            <person name="Liang C."/>
            <person name="Lipzen A."/>
            <person name="Lutzoni F."/>
            <person name="Magnuson J."/>
            <person name="Mondo S."/>
            <person name="Nolan M."/>
            <person name="Ohm R."/>
            <person name="Pangilinan J."/>
            <person name="Park H.-J."/>
            <person name="Ramirez L."/>
            <person name="Alfaro M."/>
            <person name="Sun H."/>
            <person name="Tritt A."/>
            <person name="Yoshinaga Y."/>
            <person name="Zwiers L.-H."/>
            <person name="Turgeon B."/>
            <person name="Goodwin S."/>
            <person name="Spatafora J."/>
            <person name="Crous P."/>
            <person name="Grigoriev I."/>
        </authorList>
    </citation>
    <scope>NUCLEOTIDE SEQUENCE</scope>
    <source>
        <strain evidence="2">CBS 121410</strain>
    </source>
</reference>
<feature type="region of interest" description="Disordered" evidence="1">
    <location>
        <begin position="189"/>
        <end position="210"/>
    </location>
</feature>
<name>A0A9P4HVS2_9PEZI</name>
<dbReference type="EMBL" id="ML978719">
    <property type="protein sequence ID" value="KAF2087663.1"/>
    <property type="molecule type" value="Genomic_DNA"/>
</dbReference>
<accession>A0A9P4HVS2</accession>
<protein>
    <submittedName>
        <fullName evidence="2">Uncharacterized protein</fullName>
    </submittedName>
</protein>
<feature type="region of interest" description="Disordered" evidence="1">
    <location>
        <begin position="441"/>
        <end position="479"/>
    </location>
</feature>
<comment type="caution">
    <text evidence="2">The sequence shown here is derived from an EMBL/GenBank/DDBJ whole genome shotgun (WGS) entry which is preliminary data.</text>
</comment>
<feature type="region of interest" description="Disordered" evidence="1">
    <location>
        <begin position="545"/>
        <end position="592"/>
    </location>
</feature>
<evidence type="ECO:0000256" key="1">
    <source>
        <dbReference type="SAM" id="MobiDB-lite"/>
    </source>
</evidence>
<evidence type="ECO:0000313" key="3">
    <source>
        <dbReference type="Proteomes" id="UP000799776"/>
    </source>
</evidence>
<feature type="compositionally biased region" description="Basic and acidic residues" evidence="1">
    <location>
        <begin position="570"/>
        <end position="580"/>
    </location>
</feature>